<dbReference type="CDD" id="cd09276">
    <property type="entry name" value="Rnase_HI_RT_non_LTR"/>
    <property type="match status" value="1"/>
</dbReference>
<protein>
    <recommendedName>
        <fullName evidence="3">ribonuclease H</fullName>
        <ecNumber evidence="3">3.1.26.4</ecNumber>
    </recommendedName>
</protein>
<keyword evidence="7" id="KW-0378">Hydrolase</keyword>
<proteinExistence type="inferred from homology"/>
<comment type="catalytic activity">
    <reaction evidence="1">
        <text>Endonucleolytic cleavage to 5'-phosphomonoester.</text>
        <dbReference type="EC" id="3.1.26.4"/>
    </reaction>
</comment>
<evidence type="ECO:0000256" key="7">
    <source>
        <dbReference type="ARBA" id="ARBA00022801"/>
    </source>
</evidence>
<dbReference type="InterPro" id="IPR036397">
    <property type="entry name" value="RNaseH_sf"/>
</dbReference>
<keyword evidence="10" id="KW-1185">Reference proteome</keyword>
<dbReference type="GO" id="GO:0043137">
    <property type="term" value="P:DNA replication, removal of RNA primer"/>
    <property type="evidence" value="ECO:0007669"/>
    <property type="project" value="TreeGrafter"/>
</dbReference>
<reference evidence="10" key="1">
    <citation type="submission" date="2021-01" db="EMBL/GenBank/DDBJ databases">
        <title>Caligus Genome Assembly.</title>
        <authorList>
            <person name="Gallardo-Escarate C."/>
        </authorList>
    </citation>
    <scope>NUCLEOTIDE SEQUENCE [LARGE SCALE GENOMIC DNA]</scope>
</reference>
<dbReference type="AlphaFoldDB" id="A0A7T8KH94"/>
<evidence type="ECO:0000256" key="2">
    <source>
        <dbReference type="ARBA" id="ARBA00005300"/>
    </source>
</evidence>
<dbReference type="OrthoDB" id="3265515at2759"/>
<dbReference type="EC" id="3.1.26.4" evidence="3"/>
<dbReference type="PANTHER" id="PTHR10642">
    <property type="entry name" value="RIBONUCLEASE H1"/>
    <property type="match status" value="1"/>
</dbReference>
<dbReference type="GO" id="GO:0003676">
    <property type="term" value="F:nucleic acid binding"/>
    <property type="evidence" value="ECO:0007669"/>
    <property type="project" value="InterPro"/>
</dbReference>
<evidence type="ECO:0000256" key="6">
    <source>
        <dbReference type="ARBA" id="ARBA00022759"/>
    </source>
</evidence>
<dbReference type="Proteomes" id="UP000595437">
    <property type="component" value="Chromosome 1"/>
</dbReference>
<evidence type="ECO:0000256" key="5">
    <source>
        <dbReference type="ARBA" id="ARBA00022723"/>
    </source>
</evidence>
<sequence>NDPTLRSTPTAGMEAVLGIIPLDLFLQAQATKSRWRTKHFLQDTWDGIGDLPKRRGHRFSSDKLLTQLQLNQSSDYIKGSRTWINNQEVNKPDIVIYTDGSKDENGNTGAGWAITRGDTSLHHSFVSLNKEATVFQAEVFAIAQSIETLTRMEKPSANVVIRSDSQSAIAAILNPFTKSDVVKRCQKIMHEVKKEKKIHLDWCKGHSDVTGNEFADCLAKSGTESQNRKIVGTSPSYIKKKVNDFFYAAWCNRYKKDQSMKHTHLMLEKPQQKIVKYERENLKLIVQAYTGHGPFLAHLSKWKKSTDGMCNVCMEETQSADHLINRCPALSYERHDSSQEEDEVLRILKLMKCKKMKKIIEENYTIN</sequence>
<evidence type="ECO:0000256" key="3">
    <source>
        <dbReference type="ARBA" id="ARBA00012180"/>
    </source>
</evidence>
<dbReference type="PROSITE" id="PS50879">
    <property type="entry name" value="RNASE_H_1"/>
    <property type="match status" value="1"/>
</dbReference>
<comment type="similarity">
    <text evidence="2">Belongs to the RNase H family.</text>
</comment>
<keyword evidence="6" id="KW-0255">Endonuclease</keyword>
<dbReference type="InterPro" id="IPR012337">
    <property type="entry name" value="RNaseH-like_sf"/>
</dbReference>
<dbReference type="Gene3D" id="3.30.420.10">
    <property type="entry name" value="Ribonuclease H-like superfamily/Ribonuclease H"/>
    <property type="match status" value="1"/>
</dbReference>
<organism evidence="9 10">
    <name type="scientific">Caligus rogercresseyi</name>
    <name type="common">Sea louse</name>
    <dbReference type="NCBI Taxonomy" id="217165"/>
    <lineage>
        <taxon>Eukaryota</taxon>
        <taxon>Metazoa</taxon>
        <taxon>Ecdysozoa</taxon>
        <taxon>Arthropoda</taxon>
        <taxon>Crustacea</taxon>
        <taxon>Multicrustacea</taxon>
        <taxon>Hexanauplia</taxon>
        <taxon>Copepoda</taxon>
        <taxon>Siphonostomatoida</taxon>
        <taxon>Caligidae</taxon>
        <taxon>Caligus</taxon>
    </lineage>
</organism>
<name>A0A7T8KH94_CALRO</name>
<dbReference type="InterPro" id="IPR050092">
    <property type="entry name" value="RNase_H"/>
</dbReference>
<gene>
    <name evidence="9" type="ORF">FKW44_000207</name>
</gene>
<feature type="domain" description="RNase H type-1" evidence="8">
    <location>
        <begin position="90"/>
        <end position="224"/>
    </location>
</feature>
<dbReference type="GO" id="GO:0046872">
    <property type="term" value="F:metal ion binding"/>
    <property type="evidence" value="ECO:0007669"/>
    <property type="project" value="UniProtKB-KW"/>
</dbReference>
<dbReference type="PANTHER" id="PTHR10642:SF26">
    <property type="entry name" value="RIBONUCLEASE H1"/>
    <property type="match status" value="1"/>
</dbReference>
<evidence type="ECO:0000256" key="1">
    <source>
        <dbReference type="ARBA" id="ARBA00000077"/>
    </source>
</evidence>
<dbReference type="InterPro" id="IPR002156">
    <property type="entry name" value="RNaseH_domain"/>
</dbReference>
<feature type="non-terminal residue" evidence="9">
    <location>
        <position position="1"/>
    </location>
</feature>
<accession>A0A7T8KH94</accession>
<keyword evidence="5" id="KW-0479">Metal-binding</keyword>
<evidence type="ECO:0000313" key="10">
    <source>
        <dbReference type="Proteomes" id="UP000595437"/>
    </source>
</evidence>
<dbReference type="Pfam" id="PF00075">
    <property type="entry name" value="RNase_H"/>
    <property type="match status" value="1"/>
</dbReference>
<keyword evidence="4" id="KW-0540">Nuclease</keyword>
<dbReference type="SUPFAM" id="SSF53098">
    <property type="entry name" value="Ribonuclease H-like"/>
    <property type="match status" value="1"/>
</dbReference>
<evidence type="ECO:0000259" key="8">
    <source>
        <dbReference type="PROSITE" id="PS50879"/>
    </source>
</evidence>
<evidence type="ECO:0000313" key="9">
    <source>
        <dbReference type="EMBL" id="QQP55763.1"/>
    </source>
</evidence>
<evidence type="ECO:0000256" key="4">
    <source>
        <dbReference type="ARBA" id="ARBA00022722"/>
    </source>
</evidence>
<dbReference type="GO" id="GO:0004523">
    <property type="term" value="F:RNA-DNA hybrid ribonuclease activity"/>
    <property type="evidence" value="ECO:0007669"/>
    <property type="project" value="UniProtKB-EC"/>
</dbReference>
<dbReference type="EMBL" id="CP045890">
    <property type="protein sequence ID" value="QQP55763.1"/>
    <property type="molecule type" value="Genomic_DNA"/>
</dbReference>